<organism evidence="1 2">
    <name type="scientific">Melissococcus plutonius</name>
    <dbReference type="NCBI Taxonomy" id="33970"/>
    <lineage>
        <taxon>Bacteria</taxon>
        <taxon>Bacillati</taxon>
        <taxon>Bacillota</taxon>
        <taxon>Bacilli</taxon>
        <taxon>Lactobacillales</taxon>
        <taxon>Enterococcaceae</taxon>
        <taxon>Melissococcus</taxon>
    </lineage>
</organism>
<evidence type="ECO:0000313" key="2">
    <source>
        <dbReference type="Proteomes" id="UP000269226"/>
    </source>
</evidence>
<reference evidence="1 2" key="1">
    <citation type="submission" date="2018-01" db="EMBL/GenBank/DDBJ databases">
        <title>Whole genome sequence of Melissococcus plutonius DAT561.</title>
        <authorList>
            <person name="Okumura K."/>
            <person name="Takamatsu D."/>
            <person name="Okura M."/>
        </authorList>
    </citation>
    <scope>NUCLEOTIDE SEQUENCE [LARGE SCALE GENOMIC DNA]</scope>
    <source>
        <strain evidence="1 2">DAT561</strain>
    </source>
</reference>
<name>A0A2Z5Y3R4_9ENTE</name>
<proteinExistence type="predicted"/>
<sequence length="47" mass="5193">MGNPLAFILIGGQVHDSIPAIELLQDFDITESNILSDKTYEAKEICE</sequence>
<dbReference type="AlphaFoldDB" id="A0A2Z5Y3R4"/>
<dbReference type="EMBL" id="AP018492">
    <property type="protein sequence ID" value="BBC61495.1"/>
    <property type="molecule type" value="Genomic_DNA"/>
</dbReference>
<evidence type="ECO:0000313" key="1">
    <source>
        <dbReference type="EMBL" id="BBC61495.1"/>
    </source>
</evidence>
<gene>
    <name evidence="1" type="ORF">DAT561_1396</name>
</gene>
<dbReference type="RefSeq" id="WP_015695305.1">
    <property type="nucleotide sequence ID" value="NZ_JAIWKY010000016.1"/>
</dbReference>
<accession>A0A2Z5Y3R4</accession>
<protein>
    <submittedName>
        <fullName evidence="1">Uncharacterized protein</fullName>
    </submittedName>
</protein>
<dbReference type="Proteomes" id="UP000269226">
    <property type="component" value="Chromosome"/>
</dbReference>